<dbReference type="EMBL" id="KN881666">
    <property type="protein sequence ID" value="KIY51214.1"/>
    <property type="molecule type" value="Genomic_DNA"/>
</dbReference>
<keyword evidence="10" id="KW-1185">Reference proteome</keyword>
<keyword evidence="5" id="KW-0687">Ribonucleoprotein</keyword>
<evidence type="ECO:0000256" key="4">
    <source>
        <dbReference type="ARBA" id="ARBA00023128"/>
    </source>
</evidence>
<comment type="similarity">
    <text evidence="2">Belongs to the mitochondrion-specific ribosomal protein mS23 family.</text>
</comment>
<proteinExistence type="inferred from homology"/>
<evidence type="ECO:0000256" key="7">
    <source>
        <dbReference type="ARBA" id="ARBA00035421"/>
    </source>
</evidence>
<evidence type="ECO:0000256" key="8">
    <source>
        <dbReference type="SAM" id="MobiDB-lite"/>
    </source>
</evidence>
<sequence length="302" mass="34343">MVRRIASQVQQQVARLQRGGWFEKTSARPARPLPVWYEAALEYPPLPLPAKAPPQRPPDDHLSFRQGSTRRPLKAHPLEINYIEDRVRRQFFRDHPFETFRPATLVEGPNIEAANPITGTLWTRLRQRGRNPTAEDAVQYIVNLHKHHDTSLSDAYAAGVSQFRSLKAERETAKSVAVLEADALGAVWGKSEIEHSFEKELKGLATWERLAEFDQGVIASRKRWKMIADKHEGAQKWTHGEEYTRERKEGVRPGYAPAPMRALFTELQSSAGLVELAPPNEKQSPSVDDSAPKEHKTRQNKK</sequence>
<evidence type="ECO:0000256" key="3">
    <source>
        <dbReference type="ARBA" id="ARBA00022980"/>
    </source>
</evidence>
<dbReference type="PANTHER" id="PTHR37799">
    <property type="entry name" value="37S RIBOSOMAL PROTEIN S25, MITOCHONDRIAL"/>
    <property type="match status" value="1"/>
</dbReference>
<evidence type="ECO:0000256" key="5">
    <source>
        <dbReference type="ARBA" id="ARBA00023274"/>
    </source>
</evidence>
<accession>A0A0D7AHJ8</accession>
<dbReference type="InterPro" id="IPR016939">
    <property type="entry name" value="Ribosomal_mS23_fun"/>
</dbReference>
<evidence type="ECO:0000313" key="10">
    <source>
        <dbReference type="Proteomes" id="UP000054144"/>
    </source>
</evidence>
<protein>
    <recommendedName>
        <fullName evidence="6">Small ribosomal subunit protein mS23</fullName>
    </recommendedName>
    <alternativeName>
        <fullName evidence="7">37S ribosomal protein S25, mitochondrial</fullName>
    </alternativeName>
</protein>
<evidence type="ECO:0000256" key="6">
    <source>
        <dbReference type="ARBA" id="ARBA00035137"/>
    </source>
</evidence>
<keyword evidence="3" id="KW-0689">Ribosomal protein</keyword>
<feature type="region of interest" description="Disordered" evidence="8">
    <location>
        <begin position="271"/>
        <end position="302"/>
    </location>
</feature>
<evidence type="ECO:0000256" key="1">
    <source>
        <dbReference type="ARBA" id="ARBA00004173"/>
    </source>
</evidence>
<comment type="subcellular location">
    <subcellularLocation>
        <location evidence="1">Mitochondrion</location>
    </subcellularLocation>
</comment>
<dbReference type="PANTHER" id="PTHR37799:SF1">
    <property type="entry name" value="SMALL RIBOSOMAL SUBUNIT PROTEIN MS23"/>
    <property type="match status" value="1"/>
</dbReference>
<gene>
    <name evidence="9" type="ORF">FISHEDRAFT_37386</name>
</gene>
<organism evidence="9 10">
    <name type="scientific">Fistulina hepatica ATCC 64428</name>
    <dbReference type="NCBI Taxonomy" id="1128425"/>
    <lineage>
        <taxon>Eukaryota</taxon>
        <taxon>Fungi</taxon>
        <taxon>Dikarya</taxon>
        <taxon>Basidiomycota</taxon>
        <taxon>Agaricomycotina</taxon>
        <taxon>Agaricomycetes</taxon>
        <taxon>Agaricomycetidae</taxon>
        <taxon>Agaricales</taxon>
        <taxon>Fistulinaceae</taxon>
        <taxon>Fistulina</taxon>
    </lineage>
</organism>
<keyword evidence="4" id="KW-0496">Mitochondrion</keyword>
<dbReference type="Proteomes" id="UP000054144">
    <property type="component" value="Unassembled WGS sequence"/>
</dbReference>
<dbReference type="Pfam" id="PF13741">
    <property type="entry name" value="MRP-S25"/>
    <property type="match status" value="1"/>
</dbReference>
<dbReference type="OrthoDB" id="5542239at2759"/>
<feature type="compositionally biased region" description="Pro residues" evidence="8">
    <location>
        <begin position="47"/>
        <end position="56"/>
    </location>
</feature>
<name>A0A0D7AHJ8_9AGAR</name>
<evidence type="ECO:0000313" key="9">
    <source>
        <dbReference type="EMBL" id="KIY51214.1"/>
    </source>
</evidence>
<evidence type="ECO:0000256" key="2">
    <source>
        <dbReference type="ARBA" id="ARBA00009864"/>
    </source>
</evidence>
<dbReference type="GO" id="GO:0003735">
    <property type="term" value="F:structural constituent of ribosome"/>
    <property type="evidence" value="ECO:0007669"/>
    <property type="project" value="InterPro"/>
</dbReference>
<reference evidence="9 10" key="1">
    <citation type="journal article" date="2015" name="Fungal Genet. Biol.">
        <title>Evolution of novel wood decay mechanisms in Agaricales revealed by the genome sequences of Fistulina hepatica and Cylindrobasidium torrendii.</title>
        <authorList>
            <person name="Floudas D."/>
            <person name="Held B.W."/>
            <person name="Riley R."/>
            <person name="Nagy L.G."/>
            <person name="Koehler G."/>
            <person name="Ransdell A.S."/>
            <person name="Younus H."/>
            <person name="Chow J."/>
            <person name="Chiniquy J."/>
            <person name="Lipzen A."/>
            <person name="Tritt A."/>
            <person name="Sun H."/>
            <person name="Haridas S."/>
            <person name="LaButti K."/>
            <person name="Ohm R.A."/>
            <person name="Kues U."/>
            <person name="Blanchette R.A."/>
            <person name="Grigoriev I.V."/>
            <person name="Minto R.E."/>
            <person name="Hibbett D.S."/>
        </authorList>
    </citation>
    <scope>NUCLEOTIDE SEQUENCE [LARGE SCALE GENOMIC DNA]</scope>
    <source>
        <strain evidence="9 10">ATCC 64428</strain>
    </source>
</reference>
<dbReference type="GO" id="GO:0005763">
    <property type="term" value="C:mitochondrial small ribosomal subunit"/>
    <property type="evidence" value="ECO:0007669"/>
    <property type="project" value="InterPro"/>
</dbReference>
<feature type="region of interest" description="Disordered" evidence="8">
    <location>
        <begin position="47"/>
        <end position="70"/>
    </location>
</feature>
<dbReference type="AlphaFoldDB" id="A0A0D7AHJ8"/>